<proteinExistence type="predicted"/>
<dbReference type="Proteomes" id="UP000664844">
    <property type="component" value="Unassembled WGS sequence"/>
</dbReference>
<name>A0ABS3FV26_9CYAN</name>
<sequence>MAIQRGDIYFVNLNPQPSGGGGKPWPTMGDVTLMDSFIRSMNEMKLPESLPDRWSEIQPDLVYKTLNEMLVCFGQEQINQGIRYDATNKHLKAIEKERVDSRLKWKVTI</sequence>
<dbReference type="RefSeq" id="WP_207089092.1">
    <property type="nucleotide sequence ID" value="NZ_JAFLQW010000432.1"/>
</dbReference>
<comment type="caution">
    <text evidence="1">The sequence shown here is derived from an EMBL/GenBank/DDBJ whole genome shotgun (WGS) entry which is preliminary data.</text>
</comment>
<gene>
    <name evidence="1" type="ORF">J0895_16250</name>
</gene>
<dbReference type="EMBL" id="JAFLQW010000432">
    <property type="protein sequence ID" value="MBO0350618.1"/>
    <property type="molecule type" value="Genomic_DNA"/>
</dbReference>
<reference evidence="1 2" key="1">
    <citation type="submission" date="2021-03" db="EMBL/GenBank/DDBJ databases">
        <title>Metabolic Capacity of the Antarctic Cyanobacterium Phormidium pseudopriestleyi that Sustains Oxygenic Photosynthesis in the Presence of Hydrogen Sulfide.</title>
        <authorList>
            <person name="Lumian J.E."/>
            <person name="Jungblut A.D."/>
            <person name="Dillon M.L."/>
            <person name="Hawes I."/>
            <person name="Doran P.T."/>
            <person name="Mackey T.J."/>
            <person name="Dick G.J."/>
            <person name="Grettenberger C.L."/>
            <person name="Sumner D.Y."/>
        </authorList>
    </citation>
    <scope>NUCLEOTIDE SEQUENCE [LARGE SCALE GENOMIC DNA]</scope>
    <source>
        <strain evidence="1 2">FRX01</strain>
    </source>
</reference>
<evidence type="ECO:0000313" key="1">
    <source>
        <dbReference type="EMBL" id="MBO0350618.1"/>
    </source>
</evidence>
<organism evidence="1 2">
    <name type="scientific">Phormidium pseudopriestleyi FRX01</name>
    <dbReference type="NCBI Taxonomy" id="1759528"/>
    <lineage>
        <taxon>Bacteria</taxon>
        <taxon>Bacillati</taxon>
        <taxon>Cyanobacteriota</taxon>
        <taxon>Cyanophyceae</taxon>
        <taxon>Oscillatoriophycideae</taxon>
        <taxon>Oscillatoriales</taxon>
        <taxon>Oscillatoriaceae</taxon>
        <taxon>Phormidium</taxon>
    </lineage>
</organism>
<protein>
    <submittedName>
        <fullName evidence="1">Uncharacterized protein</fullName>
    </submittedName>
</protein>
<evidence type="ECO:0000313" key="2">
    <source>
        <dbReference type="Proteomes" id="UP000664844"/>
    </source>
</evidence>
<keyword evidence="2" id="KW-1185">Reference proteome</keyword>
<accession>A0ABS3FV26</accession>